<feature type="domain" description="CBM-cenC" evidence="2">
    <location>
        <begin position="28"/>
        <end position="148"/>
    </location>
</feature>
<organism evidence="3 4">
    <name type="scientific">Hymenobacter cavernae</name>
    <dbReference type="NCBI Taxonomy" id="2044852"/>
    <lineage>
        <taxon>Bacteria</taxon>
        <taxon>Pseudomonadati</taxon>
        <taxon>Bacteroidota</taxon>
        <taxon>Cytophagia</taxon>
        <taxon>Cytophagales</taxon>
        <taxon>Hymenobacteraceae</taxon>
        <taxon>Hymenobacter</taxon>
    </lineage>
</organism>
<proteinExistence type="predicted"/>
<dbReference type="InterPro" id="IPR003305">
    <property type="entry name" value="CenC_carb-bd"/>
</dbReference>
<dbReference type="RefSeq" id="WP_188812611.1">
    <property type="nucleotide sequence ID" value="NZ_BMHT01000002.1"/>
</dbReference>
<reference evidence="4" key="1">
    <citation type="journal article" date="2019" name="Int. J. Syst. Evol. Microbiol.">
        <title>The Global Catalogue of Microorganisms (GCM) 10K type strain sequencing project: providing services to taxonomists for standard genome sequencing and annotation.</title>
        <authorList>
            <consortium name="The Broad Institute Genomics Platform"/>
            <consortium name="The Broad Institute Genome Sequencing Center for Infectious Disease"/>
            <person name="Wu L."/>
            <person name="Ma J."/>
        </authorList>
    </citation>
    <scope>NUCLEOTIDE SEQUENCE [LARGE SCALE GENOMIC DNA]</scope>
    <source>
        <strain evidence="4">CGMCC 1.15197</strain>
    </source>
</reference>
<dbReference type="Proteomes" id="UP000632273">
    <property type="component" value="Unassembled WGS sequence"/>
</dbReference>
<keyword evidence="1" id="KW-0378">Hydrolase</keyword>
<sequence length="179" mass="19740">MKNFFCFLVLASFISSCSSDDELTAGPNTITANDFESLAGWVGGDQATLTKTRAHSGKYALEVSNGHDFSLTYDAVLGQISPRKLKKVRLEAWAFRPNPNAKGVLGIQIVDPAQDNKPVAGDGIYLESEVKEFNKWVKVSKDITLPDNLVYTQHLRLFLWRGAGSEPNYVDDVSLTILD</sequence>
<dbReference type="Gene3D" id="2.60.120.260">
    <property type="entry name" value="Galactose-binding domain-like"/>
    <property type="match status" value="1"/>
</dbReference>
<dbReference type="PROSITE" id="PS51257">
    <property type="entry name" value="PROKAR_LIPOPROTEIN"/>
    <property type="match status" value="1"/>
</dbReference>
<dbReference type="InterPro" id="IPR008979">
    <property type="entry name" value="Galactose-bd-like_sf"/>
</dbReference>
<evidence type="ECO:0000313" key="3">
    <source>
        <dbReference type="EMBL" id="GGF04581.1"/>
    </source>
</evidence>
<dbReference type="EMBL" id="BMHT01000002">
    <property type="protein sequence ID" value="GGF04581.1"/>
    <property type="molecule type" value="Genomic_DNA"/>
</dbReference>
<name>A0ABQ1TVJ1_9BACT</name>
<keyword evidence="4" id="KW-1185">Reference proteome</keyword>
<comment type="caution">
    <text evidence="3">The sequence shown here is derived from an EMBL/GenBank/DDBJ whole genome shotgun (WGS) entry which is preliminary data.</text>
</comment>
<protein>
    <recommendedName>
        <fullName evidence="2">CBM-cenC domain-containing protein</fullName>
    </recommendedName>
</protein>
<evidence type="ECO:0000259" key="2">
    <source>
        <dbReference type="Pfam" id="PF02018"/>
    </source>
</evidence>
<evidence type="ECO:0000256" key="1">
    <source>
        <dbReference type="ARBA" id="ARBA00022801"/>
    </source>
</evidence>
<evidence type="ECO:0000313" key="4">
    <source>
        <dbReference type="Proteomes" id="UP000632273"/>
    </source>
</evidence>
<dbReference type="SUPFAM" id="SSF49785">
    <property type="entry name" value="Galactose-binding domain-like"/>
    <property type="match status" value="1"/>
</dbReference>
<dbReference type="Pfam" id="PF02018">
    <property type="entry name" value="CBM_4_9"/>
    <property type="match status" value="1"/>
</dbReference>
<gene>
    <name evidence="3" type="ORF">GCM10011383_14610</name>
</gene>
<accession>A0ABQ1TVJ1</accession>